<dbReference type="NCBIfam" id="TIGR00691">
    <property type="entry name" value="spoT_relA"/>
    <property type="match status" value="1"/>
</dbReference>
<evidence type="ECO:0000256" key="3">
    <source>
        <dbReference type="ARBA" id="ARBA00029754"/>
    </source>
</evidence>
<dbReference type="InterPro" id="IPR007685">
    <property type="entry name" value="RelA_SpoT"/>
</dbReference>
<reference evidence="9" key="2">
    <citation type="submission" date="2014-03" db="EMBL/GenBank/DDBJ databases">
        <title>Candidatus Competibacter-lineage genomes retrieved from metagenomes reveal functional metabolic diversity.</title>
        <authorList>
            <person name="McIlroy S.J."/>
            <person name="Albertsen M."/>
            <person name="Andresen E.K."/>
            <person name="Saunders A.M."/>
            <person name="Kristiansen R."/>
            <person name="Stokholm-Bjerregaard M."/>
            <person name="Nielsen K.L."/>
            <person name="Nielsen P.H."/>
        </authorList>
    </citation>
    <scope>NUCLEOTIDE SEQUENCE</scope>
    <source>
        <strain evidence="9">Run_A_D11</strain>
    </source>
</reference>
<dbReference type="SUPFAM" id="SSF55021">
    <property type="entry name" value="ACT-like"/>
    <property type="match status" value="1"/>
</dbReference>
<dbReference type="InterPro" id="IPR012676">
    <property type="entry name" value="TGS-like"/>
</dbReference>
<dbReference type="PANTHER" id="PTHR21262">
    <property type="entry name" value="GUANOSINE-3',5'-BIS DIPHOSPHATE 3'-PYROPHOSPHOHYDROLASE"/>
    <property type="match status" value="1"/>
</dbReference>
<dbReference type="NCBIfam" id="NF008124">
    <property type="entry name" value="PRK10872.1"/>
    <property type="match status" value="1"/>
</dbReference>
<dbReference type="Pfam" id="PF13328">
    <property type="entry name" value="HD_4"/>
    <property type="match status" value="1"/>
</dbReference>
<dbReference type="RefSeq" id="WP_053085284.1">
    <property type="nucleotide sequence ID" value="NZ_CBTJ020000041.1"/>
</dbReference>
<protein>
    <recommendedName>
        <fullName evidence="1">GTP pyrophosphokinase</fullName>
    </recommendedName>
    <alternativeName>
        <fullName evidence="4">(p)ppGpp synthase</fullName>
    </alternativeName>
    <alternativeName>
        <fullName evidence="3">ATP:GTP 3'-pyrophosphotransferase</fullName>
    </alternativeName>
    <alternativeName>
        <fullName evidence="5">ppGpp synthase I</fullName>
    </alternativeName>
</protein>
<dbReference type="Gene3D" id="1.10.3210.10">
    <property type="entry name" value="Hypothetical protein af1432"/>
    <property type="match status" value="1"/>
</dbReference>
<dbReference type="GO" id="GO:0015969">
    <property type="term" value="P:guanosine tetraphosphate metabolic process"/>
    <property type="evidence" value="ECO:0007669"/>
    <property type="project" value="InterPro"/>
</dbReference>
<sequence length="724" mass="80797">MVSSRQSALAGADFNTWLDTLQIPWSAAQIELVRNAYVLSGEPDLAVADLLADLGMAYEVIAAALLHAPVASGQIKLERIKTDFGLSVAVLVDGIIKLDAVGELHQSHQHIGAQLERLRKMLLAMAQDVRVVLIKLAMRLHTLRQLGQASEDRRRRLARETLDIFTPLANRLGIGRIKWEMEDLALRYLDPVVYKQIAVALDERRADRERYIARVMEDLREQLQRAGIGAEVSGRVKHIYSIWRKMQRKRLSFEQIFDVRAVRVLVETVNDCYAALGVVHTHWSHIHQEFDDYIAHPKPNGYQSLHTAVIGPEGRPLEVQIRTRAMHQNAELGVAAHWHYKEGGQEPSQAAEQQIAWLRQMLEYRDEDGDDGDGGDLLERLKAEAFQDRVYAITPKGAIVDLPQGATPLDFAYHIHTDIGHRCRGAKIDGRIVPLSYELKNGQQVEVLTAKSGGPSRDWLSPHLGYIKTGRARAKIRQWFLQQDQEKNIAAGRTILDREFQRLGIKHLKFEEVAECLGFLRVDDLCAAIGHGTLTAAQVVTRIQDLLPAPPAAAAEEVLAEEIISIVRKGNMAGPGKDDVRIRGVGRLLTQAARCCRPAPFELIAGYITQGRGVTIHRQDCTNFLGLANRHHERVIQVEWGSTPATYPVDIMVVARDRAGLLRDIASILANDQVNVLAAATQTRKETAIAHMGLTLEITDVVQLSRVLNKIGQLANVVAAYRKR</sequence>
<dbReference type="InterPro" id="IPR004095">
    <property type="entry name" value="TGS"/>
</dbReference>
<dbReference type="SUPFAM" id="SSF81301">
    <property type="entry name" value="Nucleotidyltransferase"/>
    <property type="match status" value="1"/>
</dbReference>
<organism evidence="9 10">
    <name type="scientific">Candidatus Competibacter denitrificans Run_A_D11</name>
    <dbReference type="NCBI Taxonomy" id="1400863"/>
    <lineage>
        <taxon>Bacteria</taxon>
        <taxon>Pseudomonadati</taxon>
        <taxon>Pseudomonadota</taxon>
        <taxon>Gammaproteobacteria</taxon>
        <taxon>Candidatus Competibacteraceae</taxon>
        <taxon>Candidatus Competibacter</taxon>
    </lineage>
</organism>
<dbReference type="STRING" id="1400863.BN873_340047"/>
<dbReference type="SUPFAM" id="SSF81271">
    <property type="entry name" value="TGS-like"/>
    <property type="match status" value="1"/>
</dbReference>
<evidence type="ECO:0000256" key="1">
    <source>
        <dbReference type="ARBA" id="ARBA00019852"/>
    </source>
</evidence>
<dbReference type="AlphaFoldDB" id="W6M4B7"/>
<dbReference type="Gene3D" id="3.30.70.260">
    <property type="match status" value="1"/>
</dbReference>
<dbReference type="Pfam" id="PF04607">
    <property type="entry name" value="RelA_SpoT"/>
    <property type="match status" value="1"/>
</dbReference>
<dbReference type="InterPro" id="IPR002912">
    <property type="entry name" value="ACT_dom"/>
</dbReference>
<accession>W6M4B7</accession>
<dbReference type="GO" id="GO:0015949">
    <property type="term" value="P:nucleobase-containing small molecule interconversion"/>
    <property type="evidence" value="ECO:0007669"/>
    <property type="project" value="UniProtKB-ARBA"/>
</dbReference>
<dbReference type="OrthoDB" id="9805041at2"/>
<comment type="function">
    <text evidence="6">In eubacteria ppGpp (guanosine 3'-diphosphate 5'-diphosphate) is a mediator of the stringent response that coordinates a variety of cellular activities in response to changes in nutritional abundance.</text>
</comment>
<evidence type="ECO:0000256" key="2">
    <source>
        <dbReference type="ARBA" id="ARBA00025704"/>
    </source>
</evidence>
<dbReference type="CDD" id="cd05399">
    <property type="entry name" value="NT_Rel-Spo_like"/>
    <property type="match status" value="1"/>
</dbReference>
<dbReference type="InterPro" id="IPR004811">
    <property type="entry name" value="RelA/Spo_fam"/>
</dbReference>
<evidence type="ECO:0000259" key="8">
    <source>
        <dbReference type="PROSITE" id="PS51880"/>
    </source>
</evidence>
<dbReference type="PANTHER" id="PTHR21262:SF31">
    <property type="entry name" value="GTP PYROPHOSPHOKINASE"/>
    <property type="match status" value="1"/>
</dbReference>
<dbReference type="GO" id="GO:0042594">
    <property type="term" value="P:response to starvation"/>
    <property type="evidence" value="ECO:0007669"/>
    <property type="project" value="TreeGrafter"/>
</dbReference>
<feature type="domain" description="TGS" evidence="8">
    <location>
        <begin position="388"/>
        <end position="449"/>
    </location>
</feature>
<dbReference type="PROSITE" id="PS51880">
    <property type="entry name" value="TGS"/>
    <property type="match status" value="1"/>
</dbReference>
<dbReference type="InterPro" id="IPR033655">
    <property type="entry name" value="TGS_RelA/SpoT"/>
</dbReference>
<comment type="pathway">
    <text evidence="2">Purine metabolism.</text>
</comment>
<dbReference type="GO" id="GO:0005886">
    <property type="term" value="C:plasma membrane"/>
    <property type="evidence" value="ECO:0007669"/>
    <property type="project" value="TreeGrafter"/>
</dbReference>
<evidence type="ECO:0000313" key="9">
    <source>
        <dbReference type="EMBL" id="CDI02671.1"/>
    </source>
</evidence>
<evidence type="ECO:0000256" key="4">
    <source>
        <dbReference type="ARBA" id="ARBA00032407"/>
    </source>
</evidence>
<dbReference type="PROSITE" id="PS51671">
    <property type="entry name" value="ACT"/>
    <property type="match status" value="1"/>
</dbReference>
<dbReference type="InterPro" id="IPR045865">
    <property type="entry name" value="ACT-like_dom_sf"/>
</dbReference>
<dbReference type="GO" id="GO:0008728">
    <property type="term" value="F:GTP diphosphokinase activity"/>
    <property type="evidence" value="ECO:0007669"/>
    <property type="project" value="TreeGrafter"/>
</dbReference>
<comment type="similarity">
    <text evidence="6">Belongs to the relA/spoT family.</text>
</comment>
<dbReference type="Pfam" id="PF13291">
    <property type="entry name" value="ACT_4"/>
    <property type="match status" value="1"/>
</dbReference>
<dbReference type="Gene3D" id="3.10.20.30">
    <property type="match status" value="1"/>
</dbReference>
<dbReference type="FunFam" id="3.30.460.10:FF:000001">
    <property type="entry name" value="GTP pyrophosphokinase RelA"/>
    <property type="match status" value="1"/>
</dbReference>
<comment type="caution">
    <text evidence="9">The sequence shown here is derived from an EMBL/GenBank/DDBJ whole genome shotgun (WGS) entry which is preliminary data.</text>
</comment>
<dbReference type="SUPFAM" id="SSF109604">
    <property type="entry name" value="HD-domain/PDEase-like"/>
    <property type="match status" value="1"/>
</dbReference>
<dbReference type="InterPro" id="IPR012675">
    <property type="entry name" value="Beta-grasp_dom_sf"/>
</dbReference>
<dbReference type="InterPro" id="IPR043519">
    <property type="entry name" value="NT_sf"/>
</dbReference>
<gene>
    <name evidence="9" type="ORF">BN873_340047</name>
</gene>
<dbReference type="CDD" id="cd01668">
    <property type="entry name" value="TGS_RSH"/>
    <property type="match status" value="1"/>
</dbReference>
<evidence type="ECO:0000256" key="5">
    <source>
        <dbReference type="ARBA" id="ARBA00033308"/>
    </source>
</evidence>
<dbReference type="FunFam" id="3.10.20.30:FF:000002">
    <property type="entry name" value="GTP pyrophosphokinase (RelA/SpoT)"/>
    <property type="match status" value="1"/>
</dbReference>
<dbReference type="GO" id="GO:0008893">
    <property type="term" value="F:guanosine-3',5'-bis(diphosphate) 3'-diphosphatase activity"/>
    <property type="evidence" value="ECO:0007669"/>
    <property type="project" value="TreeGrafter"/>
</dbReference>
<proteinExistence type="inferred from homology"/>
<dbReference type="InterPro" id="IPR045600">
    <property type="entry name" value="RelA/SpoT_AH_RIS"/>
</dbReference>
<keyword evidence="10" id="KW-1185">Reference proteome</keyword>
<dbReference type="Gene3D" id="3.30.460.10">
    <property type="entry name" value="Beta Polymerase, domain 2"/>
    <property type="match status" value="1"/>
</dbReference>
<dbReference type="SMART" id="SM00954">
    <property type="entry name" value="RelA_SpoT"/>
    <property type="match status" value="1"/>
</dbReference>
<feature type="domain" description="ACT" evidence="7">
    <location>
        <begin position="650"/>
        <end position="724"/>
    </location>
</feature>
<evidence type="ECO:0000313" key="10">
    <source>
        <dbReference type="Proteomes" id="UP000035760"/>
    </source>
</evidence>
<evidence type="ECO:0000256" key="6">
    <source>
        <dbReference type="RuleBase" id="RU003847"/>
    </source>
</evidence>
<reference evidence="9" key="1">
    <citation type="submission" date="2013-07" db="EMBL/GenBank/DDBJ databases">
        <authorList>
            <person name="McIlroy S."/>
        </authorList>
    </citation>
    <scope>NUCLEOTIDE SEQUENCE [LARGE SCALE GENOMIC DNA]</scope>
    <source>
        <strain evidence="9">Run_A_D11</strain>
    </source>
</reference>
<dbReference type="GO" id="GO:0016301">
    <property type="term" value="F:kinase activity"/>
    <property type="evidence" value="ECO:0007669"/>
    <property type="project" value="UniProtKB-KW"/>
</dbReference>
<dbReference type="Pfam" id="PF02824">
    <property type="entry name" value="TGS"/>
    <property type="match status" value="1"/>
</dbReference>
<evidence type="ECO:0000259" key="7">
    <source>
        <dbReference type="PROSITE" id="PS51671"/>
    </source>
</evidence>
<name>W6M4B7_9GAMM</name>
<dbReference type="Proteomes" id="UP000035760">
    <property type="component" value="Unassembled WGS sequence"/>
</dbReference>
<dbReference type="EMBL" id="CBTJ020000041">
    <property type="protein sequence ID" value="CDI02671.1"/>
    <property type="molecule type" value="Genomic_DNA"/>
</dbReference>
<dbReference type="Pfam" id="PF19296">
    <property type="entry name" value="RelA_AH_RIS"/>
    <property type="match status" value="1"/>
</dbReference>
<dbReference type="CDD" id="cd04876">
    <property type="entry name" value="ACT_RelA-SpoT"/>
    <property type="match status" value="1"/>
</dbReference>